<name>A0A099KLW8_COLPS</name>
<protein>
    <recommendedName>
        <fullName evidence="3">Lipoprotein</fullName>
    </recommendedName>
</protein>
<dbReference type="AlphaFoldDB" id="A0A099KLW8"/>
<dbReference type="RefSeq" id="WP_033082964.1">
    <property type="nucleotide sequence ID" value="NZ_JQEC01000040.1"/>
</dbReference>
<accession>A0A099KLW8</accession>
<sequence>MKSNVILVSCLFITTGCVTVKAPENLVSDSVRAGKNLYHSVKDEMSESKDESNRFKFSYQVPENESHAISSSKCIDAAVEKAKKALNKYSVEVKQTESNVAIENGRTTLNCSVSI</sequence>
<reference evidence="1 2" key="1">
    <citation type="submission" date="2014-08" db="EMBL/GenBank/DDBJ databases">
        <title>Genomic and Phenotypic Diversity of Colwellia psychrerythraea strains from Disparate Marine Basins.</title>
        <authorList>
            <person name="Techtmann S.M."/>
            <person name="Stelling S.C."/>
            <person name="Utturkar S.M."/>
            <person name="Alshibli N."/>
            <person name="Harris A."/>
            <person name="Brown S.D."/>
            <person name="Hazen T.C."/>
        </authorList>
    </citation>
    <scope>NUCLEOTIDE SEQUENCE [LARGE SCALE GENOMIC DNA]</scope>
    <source>
        <strain evidence="1 2">GAB14E</strain>
    </source>
</reference>
<evidence type="ECO:0008006" key="3">
    <source>
        <dbReference type="Google" id="ProtNLM"/>
    </source>
</evidence>
<comment type="caution">
    <text evidence="1">The sequence shown here is derived from an EMBL/GenBank/DDBJ whole genome shotgun (WGS) entry which is preliminary data.</text>
</comment>
<dbReference type="PROSITE" id="PS51257">
    <property type="entry name" value="PROKAR_LIPOPROTEIN"/>
    <property type="match status" value="1"/>
</dbReference>
<gene>
    <name evidence="1" type="ORF">GAB14E_3241</name>
</gene>
<dbReference type="PATRIC" id="fig|28229.3.peg.2959"/>
<proteinExistence type="predicted"/>
<organism evidence="1 2">
    <name type="scientific">Colwellia psychrerythraea</name>
    <name type="common">Vibrio psychroerythus</name>
    <dbReference type="NCBI Taxonomy" id="28229"/>
    <lineage>
        <taxon>Bacteria</taxon>
        <taxon>Pseudomonadati</taxon>
        <taxon>Pseudomonadota</taxon>
        <taxon>Gammaproteobacteria</taxon>
        <taxon>Alteromonadales</taxon>
        <taxon>Colwelliaceae</taxon>
        <taxon>Colwellia</taxon>
    </lineage>
</organism>
<evidence type="ECO:0000313" key="2">
    <source>
        <dbReference type="Proteomes" id="UP000029868"/>
    </source>
</evidence>
<dbReference type="OrthoDB" id="6401625at2"/>
<evidence type="ECO:0000313" key="1">
    <source>
        <dbReference type="EMBL" id="KGJ91759.1"/>
    </source>
</evidence>
<dbReference type="EMBL" id="JQEC01000040">
    <property type="protein sequence ID" value="KGJ91759.1"/>
    <property type="molecule type" value="Genomic_DNA"/>
</dbReference>
<dbReference type="Proteomes" id="UP000029868">
    <property type="component" value="Unassembled WGS sequence"/>
</dbReference>